<dbReference type="GO" id="GO:0004674">
    <property type="term" value="F:protein serine/threonine kinase activity"/>
    <property type="evidence" value="ECO:0007669"/>
    <property type="project" value="TreeGrafter"/>
</dbReference>
<dbReference type="InterPro" id="IPR012341">
    <property type="entry name" value="6hp_glycosidase-like_sf"/>
</dbReference>
<dbReference type="CDD" id="cd04791">
    <property type="entry name" value="LanC_SerThrkinase"/>
    <property type="match status" value="1"/>
</dbReference>
<dbReference type="PROSITE" id="PS00108">
    <property type="entry name" value="PROTEIN_KINASE_ST"/>
    <property type="match status" value="1"/>
</dbReference>
<dbReference type="PRINTS" id="PR01950">
    <property type="entry name" value="LANCSUPER"/>
</dbReference>
<feature type="binding site" evidence="5">
    <location>
        <position position="820"/>
    </location>
    <ligand>
        <name>Zn(2+)</name>
        <dbReference type="ChEBI" id="CHEBI:29105"/>
    </ligand>
</feature>
<dbReference type="CDD" id="cd14014">
    <property type="entry name" value="STKc_PknB_like"/>
    <property type="match status" value="1"/>
</dbReference>
<protein>
    <recommendedName>
        <fullName evidence="7">Protein kinase domain-containing protein</fullName>
    </recommendedName>
</protein>
<keyword evidence="1" id="KW-0808">Transferase</keyword>
<dbReference type="PROSITE" id="PS50011">
    <property type="entry name" value="PROTEIN_KINASE_DOM"/>
    <property type="match status" value="1"/>
</dbReference>
<dbReference type="InterPro" id="IPR008271">
    <property type="entry name" value="Ser/Thr_kinase_AS"/>
</dbReference>
<dbReference type="Pfam" id="PF00069">
    <property type="entry name" value="Pkinase"/>
    <property type="match status" value="1"/>
</dbReference>
<evidence type="ECO:0000256" key="2">
    <source>
        <dbReference type="ARBA" id="ARBA00022741"/>
    </source>
</evidence>
<dbReference type="Gene3D" id="1.10.510.10">
    <property type="entry name" value="Transferase(Phosphotransferase) domain 1"/>
    <property type="match status" value="1"/>
</dbReference>
<dbReference type="PANTHER" id="PTHR43289">
    <property type="entry name" value="MITOGEN-ACTIVATED PROTEIN KINASE KINASE KINASE 20-RELATED"/>
    <property type="match status" value="1"/>
</dbReference>
<keyword evidence="9" id="KW-1185">Reference proteome</keyword>
<dbReference type="RefSeq" id="WP_082362670.1">
    <property type="nucleotide sequence ID" value="NZ_CP012159.1"/>
</dbReference>
<dbReference type="Pfam" id="PF25816">
    <property type="entry name" value="RamC_N"/>
    <property type="match status" value="1"/>
</dbReference>
<reference evidence="8 9" key="1">
    <citation type="submission" date="2015-07" db="EMBL/GenBank/DDBJ databases">
        <title>Genome analysis of myxobacterium Chondromyces crocatus Cm c5 reveals a high potential for natural compound synthesis and the genetic basis for the loss of fruiting body formation.</title>
        <authorList>
            <person name="Zaburannyi N."/>
            <person name="Bunk B."/>
            <person name="Maier J."/>
            <person name="Overmann J."/>
            <person name="Mueller R."/>
        </authorList>
    </citation>
    <scope>NUCLEOTIDE SEQUENCE [LARGE SCALE GENOMIC DNA]</scope>
    <source>
        <strain evidence="8 9">Cm c5</strain>
    </source>
</reference>
<dbReference type="STRING" id="52.CMC5_042650"/>
<dbReference type="InterPro" id="IPR011009">
    <property type="entry name" value="Kinase-like_dom_sf"/>
</dbReference>
<dbReference type="GO" id="GO:0046872">
    <property type="term" value="F:metal ion binding"/>
    <property type="evidence" value="ECO:0007669"/>
    <property type="project" value="UniProtKB-KW"/>
</dbReference>
<dbReference type="Gene3D" id="1.50.10.10">
    <property type="match status" value="1"/>
</dbReference>
<keyword evidence="2" id="KW-0547">Nucleotide-binding</keyword>
<dbReference type="OrthoDB" id="1492512at2"/>
<dbReference type="InterPro" id="IPR057929">
    <property type="entry name" value="RamC_N"/>
</dbReference>
<dbReference type="SMART" id="SM01260">
    <property type="entry name" value="LANC_like"/>
    <property type="match status" value="1"/>
</dbReference>
<dbReference type="KEGG" id="ccro:CMC5_042650"/>
<evidence type="ECO:0000313" key="8">
    <source>
        <dbReference type="EMBL" id="AKT40112.1"/>
    </source>
</evidence>
<dbReference type="InterPro" id="IPR007822">
    <property type="entry name" value="LANC-like"/>
</dbReference>
<keyword evidence="5" id="KW-0479">Metal-binding</keyword>
<evidence type="ECO:0000256" key="6">
    <source>
        <dbReference type="SAM" id="MobiDB-lite"/>
    </source>
</evidence>
<dbReference type="GO" id="GO:0005524">
    <property type="term" value="F:ATP binding"/>
    <property type="evidence" value="ECO:0007669"/>
    <property type="project" value="UniProtKB-KW"/>
</dbReference>
<evidence type="ECO:0000256" key="1">
    <source>
        <dbReference type="ARBA" id="ARBA00022679"/>
    </source>
</evidence>
<dbReference type="Proteomes" id="UP000067626">
    <property type="component" value="Chromosome"/>
</dbReference>
<keyword evidence="5" id="KW-0862">Zinc</keyword>
<evidence type="ECO:0000256" key="4">
    <source>
        <dbReference type="ARBA" id="ARBA00022840"/>
    </source>
</evidence>
<evidence type="ECO:0000256" key="5">
    <source>
        <dbReference type="PIRSR" id="PIRSR607822-1"/>
    </source>
</evidence>
<dbReference type="EMBL" id="CP012159">
    <property type="protein sequence ID" value="AKT40112.1"/>
    <property type="molecule type" value="Genomic_DNA"/>
</dbReference>
<sequence>MNPESNASLRCLPGADGFFDIIQSACFSPRARASGRRPRAPAGPWDPWICVLGEEYPAPAQGWKLHLSATVGSAEEILRRALPILLAEDAVFKVASSTTTLAALNQGESGLGQVGKFITVYPRDDAHAVRLAARLDEATRGLPGPTIPSDRALRPGSRVFYRYGSFGGQALQLATGEIVAAMKTPDGQLVPDRRPADYDVPSWATDPFIAAGLAAELPRGASRHVIARRYVPAAVLQRTPRSTIFLALDLKAYRRCVLKRVERWDGARLRHEADVLRRLGPDPGFPALYDVFEDEEHLYLVLEDLSAETLSAHVAHAAASGCFLPAAQIVTLGRALARLLGKLHAEGLAHGDLKSSNVLVAPATLHLWLIDFELAHGPSLTAQPHHGHGTRGYRSPERIAGAPPSTSDDIHAFGALLYFLATGAEPAEGPTEAPLDGRPPRLMNPNLPPGLCTVIARSLAQDPSARYSSVRQIERALEDVLTDSATPLTVPAPPRHFGRASAHLPFPARREALELARRLGDSLVSAARPAPRGGGVFWPDMHPDARGLPSRDIGHGTAGVVLALSSLVATLGESSHRATLARAAFGLLHAPRPDGAPVAGLYLGEAGIGAALLGAGRVLGDRTLARAAEARGRWIATLPFGSPDLYNGVAGRLRFHLALHRATSSDEHLSAALRAGDHLVDVAECDEDGNVLWRFPEGHGNLSGTTQLGYAHGAAGIADSLLDLFEVTREVRYLDAARGAARWLATLAVPALGDGSGSAWPVVPGGPPHAAHWCHGATGIGRFFLHATALELAPGWTDLAARAARTVARGARWLGPTQCHGLAGNLEFLVDMFQATSHPHYLTEAADLFTLLRAFSQEKAGRLVWQGDQPEQALPALQVGYGGVATCLLRLGDPARAPHLLSVRGLGGAGE</sequence>
<keyword evidence="3" id="KW-0418">Kinase</keyword>
<dbReference type="Pfam" id="PF05147">
    <property type="entry name" value="LANC_like"/>
    <property type="match status" value="1"/>
</dbReference>
<feature type="binding site" evidence="5">
    <location>
        <position position="774"/>
    </location>
    <ligand>
        <name>Zn(2+)</name>
        <dbReference type="ChEBI" id="CHEBI:29105"/>
    </ligand>
</feature>
<proteinExistence type="predicted"/>
<evidence type="ECO:0000259" key="7">
    <source>
        <dbReference type="PROSITE" id="PS50011"/>
    </source>
</evidence>
<feature type="domain" description="Protein kinase" evidence="7">
    <location>
        <begin position="230"/>
        <end position="481"/>
    </location>
</feature>
<feature type="binding site" evidence="5">
    <location>
        <position position="819"/>
    </location>
    <ligand>
        <name>Zn(2+)</name>
        <dbReference type="ChEBI" id="CHEBI:29105"/>
    </ligand>
</feature>
<dbReference type="GO" id="GO:0005975">
    <property type="term" value="P:carbohydrate metabolic process"/>
    <property type="evidence" value="ECO:0007669"/>
    <property type="project" value="InterPro"/>
</dbReference>
<feature type="region of interest" description="Disordered" evidence="6">
    <location>
        <begin position="381"/>
        <end position="405"/>
    </location>
</feature>
<evidence type="ECO:0000256" key="3">
    <source>
        <dbReference type="ARBA" id="ARBA00022777"/>
    </source>
</evidence>
<dbReference type="PANTHER" id="PTHR43289:SF34">
    <property type="entry name" value="SERINE_THREONINE-PROTEIN KINASE YBDM-RELATED"/>
    <property type="match status" value="1"/>
</dbReference>
<evidence type="ECO:0000313" key="9">
    <source>
        <dbReference type="Proteomes" id="UP000067626"/>
    </source>
</evidence>
<dbReference type="SMART" id="SM00220">
    <property type="entry name" value="S_TKc"/>
    <property type="match status" value="1"/>
</dbReference>
<dbReference type="InterPro" id="IPR058053">
    <property type="entry name" value="RamC_C"/>
</dbReference>
<keyword evidence="4" id="KW-0067">ATP-binding</keyword>
<accession>A0A0K1EHG8</accession>
<dbReference type="SUPFAM" id="SSF158745">
    <property type="entry name" value="LanC-like"/>
    <property type="match status" value="1"/>
</dbReference>
<name>A0A0K1EHG8_CHOCO</name>
<dbReference type="AlphaFoldDB" id="A0A0K1EHG8"/>
<dbReference type="GO" id="GO:0031179">
    <property type="term" value="P:peptide modification"/>
    <property type="evidence" value="ECO:0007669"/>
    <property type="project" value="InterPro"/>
</dbReference>
<organism evidence="8 9">
    <name type="scientific">Chondromyces crocatus</name>
    <dbReference type="NCBI Taxonomy" id="52"/>
    <lineage>
        <taxon>Bacteria</taxon>
        <taxon>Pseudomonadati</taxon>
        <taxon>Myxococcota</taxon>
        <taxon>Polyangia</taxon>
        <taxon>Polyangiales</taxon>
        <taxon>Polyangiaceae</taxon>
        <taxon>Chondromyces</taxon>
    </lineage>
</organism>
<gene>
    <name evidence="8" type="ORF">CMC5_042650</name>
</gene>
<dbReference type="SUPFAM" id="SSF56112">
    <property type="entry name" value="Protein kinase-like (PK-like)"/>
    <property type="match status" value="1"/>
</dbReference>
<dbReference type="InterPro" id="IPR000719">
    <property type="entry name" value="Prot_kinase_dom"/>
</dbReference>